<reference evidence="7" key="1">
    <citation type="journal article" date="2020" name="Stud. Mycol.">
        <title>101 Dothideomycetes genomes: a test case for predicting lifestyles and emergence of pathogens.</title>
        <authorList>
            <person name="Haridas S."/>
            <person name="Albert R."/>
            <person name="Binder M."/>
            <person name="Bloem J."/>
            <person name="Labutti K."/>
            <person name="Salamov A."/>
            <person name="Andreopoulos B."/>
            <person name="Baker S."/>
            <person name="Barry K."/>
            <person name="Bills G."/>
            <person name="Bluhm B."/>
            <person name="Cannon C."/>
            <person name="Castanera R."/>
            <person name="Culley D."/>
            <person name="Daum C."/>
            <person name="Ezra D."/>
            <person name="Gonzalez J."/>
            <person name="Henrissat B."/>
            <person name="Kuo A."/>
            <person name="Liang C."/>
            <person name="Lipzen A."/>
            <person name="Lutzoni F."/>
            <person name="Magnuson J."/>
            <person name="Mondo S."/>
            <person name="Nolan M."/>
            <person name="Ohm R."/>
            <person name="Pangilinan J."/>
            <person name="Park H.-J."/>
            <person name="Ramirez L."/>
            <person name="Alfaro M."/>
            <person name="Sun H."/>
            <person name="Tritt A."/>
            <person name="Yoshinaga Y."/>
            <person name="Zwiers L.-H."/>
            <person name="Turgeon B."/>
            <person name="Goodwin S."/>
            <person name="Spatafora J."/>
            <person name="Crous P."/>
            <person name="Grigoriev I."/>
        </authorList>
    </citation>
    <scope>NUCLEOTIDE SEQUENCE</scope>
    <source>
        <strain evidence="7">CBS 122681</strain>
    </source>
</reference>
<evidence type="ECO:0000313" key="7">
    <source>
        <dbReference type="EMBL" id="KAF2654624.1"/>
    </source>
</evidence>
<keyword evidence="8" id="KW-1185">Reference proteome</keyword>
<evidence type="ECO:0000256" key="1">
    <source>
        <dbReference type="ARBA" id="ARBA00022723"/>
    </source>
</evidence>
<dbReference type="GO" id="GO:0010557">
    <property type="term" value="P:positive regulation of macromolecule biosynthetic process"/>
    <property type="evidence" value="ECO:0007669"/>
    <property type="project" value="UniProtKB-ARBA"/>
</dbReference>
<dbReference type="GO" id="GO:0000981">
    <property type="term" value="F:DNA-binding transcription factor activity, RNA polymerase II-specific"/>
    <property type="evidence" value="ECO:0007669"/>
    <property type="project" value="TreeGrafter"/>
</dbReference>
<gene>
    <name evidence="7" type="ORF">K491DRAFT_679550</name>
</gene>
<keyword evidence="4" id="KW-0862">Zinc</keyword>
<feature type="domain" description="C2H2-type" evidence="6">
    <location>
        <begin position="67"/>
        <end position="95"/>
    </location>
</feature>
<evidence type="ECO:0000256" key="4">
    <source>
        <dbReference type="ARBA" id="ARBA00022833"/>
    </source>
</evidence>
<dbReference type="InterPro" id="IPR050329">
    <property type="entry name" value="GLI_C2H2-zinc-finger"/>
</dbReference>
<name>A0A6A6T7T6_9PLEO</name>
<dbReference type="Gene3D" id="3.30.160.60">
    <property type="entry name" value="Classic Zinc Finger"/>
    <property type="match status" value="2"/>
</dbReference>
<dbReference type="Proteomes" id="UP000799324">
    <property type="component" value="Unassembled WGS sequence"/>
</dbReference>
<dbReference type="PANTHER" id="PTHR19818:SF139">
    <property type="entry name" value="PAIR-RULE PROTEIN ODD-PAIRED"/>
    <property type="match status" value="1"/>
</dbReference>
<keyword evidence="1" id="KW-0479">Metal-binding</keyword>
<dbReference type="PROSITE" id="PS00028">
    <property type="entry name" value="ZINC_FINGER_C2H2_1"/>
    <property type="match status" value="3"/>
</dbReference>
<dbReference type="GO" id="GO:0000978">
    <property type="term" value="F:RNA polymerase II cis-regulatory region sequence-specific DNA binding"/>
    <property type="evidence" value="ECO:0007669"/>
    <property type="project" value="TreeGrafter"/>
</dbReference>
<dbReference type="PANTHER" id="PTHR19818">
    <property type="entry name" value="ZINC FINGER PROTEIN ZIC AND GLI"/>
    <property type="match status" value="1"/>
</dbReference>
<evidence type="ECO:0000313" key="8">
    <source>
        <dbReference type="Proteomes" id="UP000799324"/>
    </source>
</evidence>
<evidence type="ECO:0000256" key="3">
    <source>
        <dbReference type="ARBA" id="ARBA00022771"/>
    </source>
</evidence>
<dbReference type="PROSITE" id="PS50157">
    <property type="entry name" value="ZINC_FINGER_C2H2_2"/>
    <property type="match status" value="2"/>
</dbReference>
<evidence type="ECO:0000256" key="2">
    <source>
        <dbReference type="ARBA" id="ARBA00022737"/>
    </source>
</evidence>
<dbReference type="EMBL" id="MU004361">
    <property type="protein sequence ID" value="KAF2654624.1"/>
    <property type="molecule type" value="Genomic_DNA"/>
</dbReference>
<keyword evidence="2" id="KW-0677">Repeat</keyword>
<accession>A0A6A6T7T6</accession>
<dbReference type="Pfam" id="PF00096">
    <property type="entry name" value="zf-C2H2"/>
    <property type="match status" value="1"/>
</dbReference>
<dbReference type="GO" id="GO:0008270">
    <property type="term" value="F:zinc ion binding"/>
    <property type="evidence" value="ECO:0007669"/>
    <property type="project" value="UniProtKB-KW"/>
</dbReference>
<dbReference type="InterPro" id="IPR013087">
    <property type="entry name" value="Znf_C2H2_type"/>
</dbReference>
<keyword evidence="3 5" id="KW-0863">Zinc-finger</keyword>
<feature type="domain" description="C2H2-type" evidence="6">
    <location>
        <begin position="320"/>
        <end position="349"/>
    </location>
</feature>
<dbReference type="SMART" id="SM00355">
    <property type="entry name" value="ZnF_C2H2"/>
    <property type="match status" value="4"/>
</dbReference>
<sequence>MSATMQPGRRVRCTYPDCMASFETEAQMKKHKRNTELHDYCHKCDEDFEDCEALAEHKAFRPDNHQKACRVCGEEFKTTSGLTRHIEMTHKIDQRLPCLGCKHEFYRASLLCEHLEFGHCQVITPQMFQSHIVHKHLVTELLKGGVNYDRFMQKISKFDATVDDADEGGVNLLDDDEAIKEVDFAALKPKATEVPKGLYGNSDPYPLLPSQSKSKVAEVSDLACKLGGVTLTEDTESIAASSTLGAPTISSVRSTWQRGSAKSLFPAAKRNPAPSEWSVEQHDRTVEGQHGVNILNTRFWDPTSSDYVAERFYDSVIQRYYCPFVCEQNFSIPADLSRHIDRDHKIRRMQCPGCCNHFTSVTALVSHCENRIKRKCKIHEADDYGTFLDKLTGGFLGVEEKIRPDHKHNPAVEVWNPETGRIERYRAPVATYHQYSVTKPVDWKQPDLQEVITIDHDLNAAARAAIENHKNY</sequence>
<evidence type="ECO:0000256" key="5">
    <source>
        <dbReference type="PROSITE-ProRule" id="PRU00042"/>
    </source>
</evidence>
<evidence type="ECO:0000259" key="6">
    <source>
        <dbReference type="PROSITE" id="PS50157"/>
    </source>
</evidence>
<dbReference type="OrthoDB" id="8117402at2759"/>
<organism evidence="7 8">
    <name type="scientific">Lophiostoma macrostomum CBS 122681</name>
    <dbReference type="NCBI Taxonomy" id="1314788"/>
    <lineage>
        <taxon>Eukaryota</taxon>
        <taxon>Fungi</taxon>
        <taxon>Dikarya</taxon>
        <taxon>Ascomycota</taxon>
        <taxon>Pezizomycotina</taxon>
        <taxon>Dothideomycetes</taxon>
        <taxon>Pleosporomycetidae</taxon>
        <taxon>Pleosporales</taxon>
        <taxon>Lophiostomataceae</taxon>
        <taxon>Lophiostoma</taxon>
    </lineage>
</organism>
<dbReference type="AlphaFoldDB" id="A0A6A6T7T6"/>
<protein>
    <recommendedName>
        <fullName evidence="6">C2H2-type domain-containing protein</fullName>
    </recommendedName>
</protein>
<dbReference type="GO" id="GO:0005634">
    <property type="term" value="C:nucleus"/>
    <property type="evidence" value="ECO:0007669"/>
    <property type="project" value="UniProtKB-ARBA"/>
</dbReference>
<proteinExistence type="predicted"/>